<dbReference type="InterPro" id="IPR033469">
    <property type="entry name" value="CYTH-like_dom_sf"/>
</dbReference>
<accession>A0ABZ2L722</accession>
<sequence length="178" mass="20072">MSESRPLRSKYAHPEYERRWLVRRLPDLEPAVRGSHIDDRYLVGTRLRLRRVVPIEGGPPVYKLGQKVRPDADDGRLVMHTTMYLTVEEHALMSRLPGADLFKTRYHLACGGRTFGLDVFAGRLSGLVLLEIETDPGEELFPGPSFTAREVTRDERYTGGCLAFASDEELAVVLSMGE</sequence>
<proteinExistence type="predicted"/>
<dbReference type="Proteomes" id="UP001374803">
    <property type="component" value="Chromosome"/>
</dbReference>
<evidence type="ECO:0000313" key="1">
    <source>
        <dbReference type="EMBL" id="WXB04995.1"/>
    </source>
</evidence>
<dbReference type="SUPFAM" id="SSF55154">
    <property type="entry name" value="CYTH-like phosphatases"/>
    <property type="match status" value="1"/>
</dbReference>
<reference evidence="1" key="1">
    <citation type="submission" date="2021-12" db="EMBL/GenBank/DDBJ databases">
        <title>Discovery of the Pendulisporaceae a myxobacterial family with distinct sporulation behavior and unique specialized metabolism.</title>
        <authorList>
            <person name="Garcia R."/>
            <person name="Popoff A."/>
            <person name="Bader C.D."/>
            <person name="Loehr J."/>
            <person name="Walesch S."/>
            <person name="Walt C."/>
            <person name="Boldt J."/>
            <person name="Bunk B."/>
            <person name="Haeckl F.J.F.P.J."/>
            <person name="Gunesch A.P."/>
            <person name="Birkelbach J."/>
            <person name="Nuebel U."/>
            <person name="Pietschmann T."/>
            <person name="Bach T."/>
            <person name="Mueller R."/>
        </authorList>
    </citation>
    <scope>NUCLEOTIDE SEQUENCE</scope>
    <source>
        <strain evidence="1">MSr11367</strain>
    </source>
</reference>
<evidence type="ECO:0008006" key="3">
    <source>
        <dbReference type="Google" id="ProtNLM"/>
    </source>
</evidence>
<dbReference type="EMBL" id="CP089983">
    <property type="protein sequence ID" value="WXB04995.1"/>
    <property type="molecule type" value="Genomic_DNA"/>
</dbReference>
<organism evidence="1 2">
    <name type="scientific">Pendulispora rubella</name>
    <dbReference type="NCBI Taxonomy" id="2741070"/>
    <lineage>
        <taxon>Bacteria</taxon>
        <taxon>Pseudomonadati</taxon>
        <taxon>Myxococcota</taxon>
        <taxon>Myxococcia</taxon>
        <taxon>Myxococcales</taxon>
        <taxon>Sorangiineae</taxon>
        <taxon>Pendulisporaceae</taxon>
        <taxon>Pendulispora</taxon>
    </lineage>
</organism>
<evidence type="ECO:0000313" key="2">
    <source>
        <dbReference type="Proteomes" id="UP001374803"/>
    </source>
</evidence>
<gene>
    <name evidence="1" type="ORF">LVJ94_49895</name>
</gene>
<protein>
    <recommendedName>
        <fullName evidence="3">CYTH domain-containing protein</fullName>
    </recommendedName>
</protein>
<keyword evidence="2" id="KW-1185">Reference proteome</keyword>
<name>A0ABZ2L722_9BACT</name>
<dbReference type="Gene3D" id="2.40.320.10">
    <property type="entry name" value="Hypothetical Protein Pfu-838710-001"/>
    <property type="match status" value="1"/>
</dbReference>
<dbReference type="RefSeq" id="WP_394834638.1">
    <property type="nucleotide sequence ID" value="NZ_CP089929.1"/>
</dbReference>